<dbReference type="Pfam" id="PF12260">
    <property type="entry name" value="PIP49_C"/>
    <property type="match status" value="1"/>
</dbReference>
<dbReference type="GO" id="GO:0005737">
    <property type="term" value="C:cytoplasm"/>
    <property type="evidence" value="ECO:0007669"/>
    <property type="project" value="TreeGrafter"/>
</dbReference>
<dbReference type="PROSITE" id="PS00295">
    <property type="entry name" value="ARRESTINS"/>
    <property type="match status" value="1"/>
</dbReference>
<evidence type="ECO:0000259" key="3">
    <source>
        <dbReference type="SMART" id="SM01017"/>
    </source>
</evidence>
<organism evidence="4">
    <name type="scientific">Timema shepardi</name>
    <name type="common">Walking stick</name>
    <dbReference type="NCBI Taxonomy" id="629360"/>
    <lineage>
        <taxon>Eukaryota</taxon>
        <taxon>Metazoa</taxon>
        <taxon>Ecdysozoa</taxon>
        <taxon>Arthropoda</taxon>
        <taxon>Hexapoda</taxon>
        <taxon>Insecta</taxon>
        <taxon>Pterygota</taxon>
        <taxon>Neoptera</taxon>
        <taxon>Polyneoptera</taxon>
        <taxon>Phasmatodea</taxon>
        <taxon>Timematodea</taxon>
        <taxon>Timematoidea</taxon>
        <taxon>Timematidae</taxon>
        <taxon>Timema</taxon>
    </lineage>
</organism>
<dbReference type="PRINTS" id="PR00309">
    <property type="entry name" value="ARRESTIN"/>
</dbReference>
<dbReference type="GO" id="GO:0045494">
    <property type="term" value="P:photoreceptor cell maintenance"/>
    <property type="evidence" value="ECO:0007669"/>
    <property type="project" value="UniProtKB-ARBA"/>
</dbReference>
<evidence type="ECO:0000256" key="1">
    <source>
        <dbReference type="ARBA" id="ARBA00005298"/>
    </source>
</evidence>
<sequence length="557" mass="62378">MLVTDTRSSVQILPAEEDWPVPKYYGACGRVAVEEFAGNMLTAHHHSPWLSRADMARQLLIAAKQFTVRHPYFRFYLTDVSPDNIAVDSSGRLRFVDLENVIVVDKNISNDGKPSSWNTLHSSENFDCPGCFAFSTHDLCTHQISDHNLYAVCQHLLAPDISSDLLPGGLLHDIPLHIVKSHPHLPDLLKECSQPDKLADRFIAAQQLLTVFKKCSPNGKITVYLGKRDFIDHITGIEPIDGVILLDSEYLKERKVFGQVVCSFRYGREEDEVMGLNFQKDLYLASEQVYPPPEKRHENLTKLQERLMKKLGPNAFPFTFVLPANAPASVTLQPGQDDLGDPCGVQYYVKMFAGDSDTDRSHKRSSVNLGIRKIQFAPSKQGRQPCTVVRKDFLLSPGELELEVTLDKQLYHHGEKIAVNICIRNNSNKVVKKIKAMVQQGVDVVLFQNGQYRSAVASLETQEGCPIQPGSSLQKVMYLTPTLESNKDRRGIALDGQLKHQDTNLASSTLLATPDQRDAFGIVPVKGKMLRADSQAEVEMFRQDTIDQDLEPIAEKC</sequence>
<dbReference type="AlphaFoldDB" id="A0A7R9AUN3"/>
<dbReference type="EMBL" id="OC001830">
    <property type="protein sequence ID" value="CAD7260745.1"/>
    <property type="molecule type" value="Genomic_DNA"/>
</dbReference>
<dbReference type="GO" id="GO:0007165">
    <property type="term" value="P:signal transduction"/>
    <property type="evidence" value="ECO:0007669"/>
    <property type="project" value="InterPro"/>
</dbReference>
<dbReference type="Pfam" id="PF00339">
    <property type="entry name" value="Arrestin_N"/>
    <property type="match status" value="1"/>
</dbReference>
<dbReference type="FunFam" id="2.60.40.840:FF:000002">
    <property type="entry name" value="Arrestin 3"/>
    <property type="match status" value="1"/>
</dbReference>
<dbReference type="GO" id="GO:0002031">
    <property type="term" value="P:G protein-coupled receptor internalization"/>
    <property type="evidence" value="ECO:0007669"/>
    <property type="project" value="TreeGrafter"/>
</dbReference>
<dbReference type="PANTHER" id="PTHR11792:SF16">
    <property type="entry name" value="PHOSRESTIN-2"/>
    <property type="match status" value="1"/>
</dbReference>
<evidence type="ECO:0000256" key="2">
    <source>
        <dbReference type="ARBA" id="ARBA00022606"/>
    </source>
</evidence>
<protein>
    <recommendedName>
        <fullName evidence="3">Arrestin C-terminal-like domain-containing protein</fullName>
    </recommendedName>
</protein>
<dbReference type="InterPro" id="IPR000698">
    <property type="entry name" value="Arrestin"/>
</dbReference>
<dbReference type="InterPro" id="IPR011022">
    <property type="entry name" value="Arrestin_C-like"/>
</dbReference>
<dbReference type="PANTHER" id="PTHR11792">
    <property type="entry name" value="ARRESTIN"/>
    <property type="match status" value="1"/>
</dbReference>
<dbReference type="Pfam" id="PF02752">
    <property type="entry name" value="Arrestin_C"/>
    <property type="match status" value="1"/>
</dbReference>
<gene>
    <name evidence="4" type="ORF">TSIB3V08_LOCUS4906</name>
</gene>
<dbReference type="Gene3D" id="2.60.40.840">
    <property type="match status" value="1"/>
</dbReference>
<dbReference type="SUPFAM" id="SSF81296">
    <property type="entry name" value="E set domains"/>
    <property type="match status" value="2"/>
</dbReference>
<comment type="similarity">
    <text evidence="1">Belongs to the arrestin family.</text>
</comment>
<keyword evidence="2" id="KW-0716">Sensory transduction</keyword>
<dbReference type="GO" id="GO:0007608">
    <property type="term" value="P:sensory perception of smell"/>
    <property type="evidence" value="ECO:0007669"/>
    <property type="project" value="UniProtKB-ARBA"/>
</dbReference>
<accession>A0A7R9AUN3</accession>
<dbReference type="SMART" id="SM01017">
    <property type="entry name" value="Arrestin_C"/>
    <property type="match status" value="1"/>
</dbReference>
<dbReference type="InterPro" id="IPR017864">
    <property type="entry name" value="Arrestin_CS"/>
</dbReference>
<name>A0A7R9AUN3_TIMSH</name>
<dbReference type="InterPro" id="IPR022049">
    <property type="entry name" value="FAM69_kinase_dom"/>
</dbReference>
<dbReference type="InterPro" id="IPR014753">
    <property type="entry name" value="Arrestin_N"/>
</dbReference>
<dbReference type="InterPro" id="IPR014756">
    <property type="entry name" value="Ig_E-set"/>
</dbReference>
<dbReference type="GO" id="GO:0016060">
    <property type="term" value="P:negative regulation of phospholipase C-activating phototransduction signaling pathway"/>
    <property type="evidence" value="ECO:0007669"/>
    <property type="project" value="UniProtKB-ARBA"/>
</dbReference>
<dbReference type="InterPro" id="IPR011021">
    <property type="entry name" value="Arrestin-like_N"/>
</dbReference>
<feature type="domain" description="Arrestin C-terminal-like" evidence="3">
    <location>
        <begin position="396"/>
        <end position="548"/>
    </location>
</feature>
<evidence type="ECO:0000313" key="4">
    <source>
        <dbReference type="EMBL" id="CAD7260745.1"/>
    </source>
</evidence>
<proteinExistence type="inferred from homology"/>
<dbReference type="InterPro" id="IPR014752">
    <property type="entry name" value="Arrestin-like_C"/>
</dbReference>
<reference evidence="4" key="1">
    <citation type="submission" date="2020-11" db="EMBL/GenBank/DDBJ databases">
        <authorList>
            <person name="Tran Van P."/>
        </authorList>
    </citation>
    <scope>NUCLEOTIDE SEQUENCE</scope>
</reference>
<dbReference type="Gene3D" id="2.60.40.640">
    <property type="match status" value="1"/>
</dbReference>
<dbReference type="GO" id="GO:0001664">
    <property type="term" value="F:G protein-coupled receptor binding"/>
    <property type="evidence" value="ECO:0007669"/>
    <property type="project" value="TreeGrafter"/>
</dbReference>
<dbReference type="GO" id="GO:0016028">
    <property type="term" value="C:rhabdomere"/>
    <property type="evidence" value="ECO:0007669"/>
    <property type="project" value="UniProtKB-ARBA"/>
</dbReference>